<dbReference type="EMBL" id="BAAAFH010000003">
    <property type="protein sequence ID" value="GAA0874695.1"/>
    <property type="molecule type" value="Genomic_DNA"/>
</dbReference>
<proteinExistence type="predicted"/>
<organism evidence="1 2">
    <name type="scientific">Wandonia haliotis</name>
    <dbReference type="NCBI Taxonomy" id="574963"/>
    <lineage>
        <taxon>Bacteria</taxon>
        <taxon>Pseudomonadati</taxon>
        <taxon>Bacteroidota</taxon>
        <taxon>Flavobacteriia</taxon>
        <taxon>Flavobacteriales</taxon>
        <taxon>Crocinitomicaceae</taxon>
        <taxon>Wandonia</taxon>
    </lineage>
</organism>
<dbReference type="RefSeq" id="WP_343785601.1">
    <property type="nucleotide sequence ID" value="NZ_BAAAFH010000003.1"/>
</dbReference>
<name>A0ABP3Y1W1_9FLAO</name>
<sequence length="129" mass="15392">MKQILFLLLIVNVACSEQLVEDRGRKEKEIPSLEETLTLWIHGQLNETELVLQLPETILLQTKSNQPVFSVSKVDFDRIYFWANDYFECKKVNNYSVCRQTNDTSEYTEFSRVEFILHPWDEREIIFVR</sequence>
<keyword evidence="2" id="KW-1185">Reference proteome</keyword>
<gene>
    <name evidence="1" type="ORF">GCM10009118_11030</name>
</gene>
<evidence type="ECO:0000313" key="1">
    <source>
        <dbReference type="EMBL" id="GAA0874695.1"/>
    </source>
</evidence>
<evidence type="ECO:0000313" key="2">
    <source>
        <dbReference type="Proteomes" id="UP001501126"/>
    </source>
</evidence>
<protein>
    <recommendedName>
        <fullName evidence="3">Lipoprotein</fullName>
    </recommendedName>
</protein>
<evidence type="ECO:0008006" key="3">
    <source>
        <dbReference type="Google" id="ProtNLM"/>
    </source>
</evidence>
<dbReference type="Proteomes" id="UP001501126">
    <property type="component" value="Unassembled WGS sequence"/>
</dbReference>
<reference evidence="2" key="1">
    <citation type="journal article" date="2019" name="Int. J. Syst. Evol. Microbiol.">
        <title>The Global Catalogue of Microorganisms (GCM) 10K type strain sequencing project: providing services to taxonomists for standard genome sequencing and annotation.</title>
        <authorList>
            <consortium name="The Broad Institute Genomics Platform"/>
            <consortium name="The Broad Institute Genome Sequencing Center for Infectious Disease"/>
            <person name="Wu L."/>
            <person name="Ma J."/>
        </authorList>
    </citation>
    <scope>NUCLEOTIDE SEQUENCE [LARGE SCALE GENOMIC DNA]</scope>
    <source>
        <strain evidence="2">JCM 16083</strain>
    </source>
</reference>
<accession>A0ABP3Y1W1</accession>
<comment type="caution">
    <text evidence="1">The sequence shown here is derived from an EMBL/GenBank/DDBJ whole genome shotgun (WGS) entry which is preliminary data.</text>
</comment>